<feature type="compositionally biased region" description="Basic and acidic residues" evidence="2">
    <location>
        <begin position="1"/>
        <end position="31"/>
    </location>
</feature>
<gene>
    <name evidence="3" type="ORF">Cvel_11119</name>
</gene>
<feature type="compositionally biased region" description="Gly residues" evidence="2">
    <location>
        <begin position="1530"/>
        <end position="1540"/>
    </location>
</feature>
<feature type="compositionally biased region" description="Low complexity" evidence="2">
    <location>
        <begin position="1302"/>
        <end position="1312"/>
    </location>
</feature>
<feature type="compositionally biased region" description="Polar residues" evidence="2">
    <location>
        <begin position="193"/>
        <end position="205"/>
    </location>
</feature>
<feature type="compositionally biased region" description="Polar residues" evidence="2">
    <location>
        <begin position="886"/>
        <end position="899"/>
    </location>
</feature>
<feature type="compositionally biased region" description="Basic and acidic residues" evidence="2">
    <location>
        <begin position="929"/>
        <end position="946"/>
    </location>
</feature>
<feature type="compositionally biased region" description="Basic and acidic residues" evidence="2">
    <location>
        <begin position="615"/>
        <end position="624"/>
    </location>
</feature>
<feature type="compositionally biased region" description="Basic and acidic residues" evidence="2">
    <location>
        <begin position="985"/>
        <end position="1010"/>
    </location>
</feature>
<feature type="compositionally biased region" description="Basic and acidic residues" evidence="2">
    <location>
        <begin position="1019"/>
        <end position="1034"/>
    </location>
</feature>
<feature type="compositionally biased region" description="Basic and acidic residues" evidence="2">
    <location>
        <begin position="1438"/>
        <end position="1449"/>
    </location>
</feature>
<evidence type="ECO:0000313" key="3">
    <source>
        <dbReference type="EMBL" id="CEM52164.1"/>
    </source>
</evidence>
<sequence>MPSSSSEEKRVNGVSSRNERDAKEVKSREKELEAEEERIWEELAKVELNKVQENLRDLSGTSDEALAELYPPDLLCCGSGSRSAYIAGISETVCVDPITKCLLPLNVLKLLVQEFSRNIVGRTLPPSEGFRAASYTDDEKELRARLLASAEGQAAGVEDVRILRFEQGGSGVGGGELGEITETSPVSPDDFQSPLQPSSETYETNSSPISPVDPIPVSSNGGLRDRGSERGRERELDFTQALGPLGLAALDSPSIVRVVFRDEAALMQAQVVSRVKQLRGGTRGRLHLVADPSGLGIFAEATWRKLVSAGRSLVFKEEEEEVSEEESFKDPNSQSVHEYLQTFKMRGQQVPTVDEDVVFLLPFVRKVAIDAWKKALSPHSPVTFHWSPKALCALMRVCPPGKRTDLLTGELIDDWSGVDRCVRVQGAVEWAEQAPEGAPVPRERAPPTPDGQCEVEPPEPQVKSVELLFAPELWTSELCEEVAPDLRSRVAILFDAVSSRLLLNAAMDRLAHLPPPAPAAPKLSWSDNICFLPILRTRCAEGEIEKAEDLKAKVKREAMEVVTERRKAEKASEEEERRILLEKRERLRSAIVKSQSRSPFISEDEADALPSKKKSSADPPDRMVRKFKTPPAFHPHGGHPHGHPLVENGIHERERERDREQSSRWGGERHRDDLRDRSPPRHGGERDRDRDWERERERDREGERDCTHPRRMSDENRSRGGDRSDPPRRDRDRLSDRDRDRGYRVGSYHAEEESHSSSSRKRERESASVAAAARAPPPQSSRDNPRPRLLWNEKGGERDRRGDNPGLKRRRPMEEQKEGEKEDRRKNHEGGEGTGRNQRQAARQNPQATGAAAAAAAASAGGTISPSRKIRNPFGPSADSHPSVPPQRSSASLTASASGDSIGVQRHAGGQSTAPPQLRPRVRLTPNKETLEQQEREKAEREREALQHTGGGRSEEPPRLPASPPKPQHQQQQQERGEGGGGGKGKGEEGLLQRDFQRDSHAEKKERTEGEGPGVAKPISREKEIPEGGREKQTEGPLLAVPAQSSDKPPTSSAALKSEQSFSLAGDGQKEKEKGDAEEEDEDEPLHLPLTDRRKGIAREGKGAAAGFVDADGEGSVDLSREGEEGASSGGPSPSRPSNAREERRLKRESAPASASAGGTGGKRTPRKGPKQTEERGGKRKRGQEEQREGGGEVSGVNREEERPPAPERPPHTRRSGREQSGKEEKEEVEIAESQRRLSNRLRNQVPEPSQQTVKGLSDKTIRDPPSLAAAQPKSDSEDEENSDDLIEEIKSKDASPPNKRQAALAQGEAQAAPPPPQQTERVLLRPRPSASSTSTVQLRPRQDSVDPPNQMSESGAPGGEGGGEGEGQVGQVNKPSQGSRATARQNRGRGRGQNFPTLFQQSINTIISQSENSSSSSAAVVTRGRGGRGGRQGGVPRQEEDPSPPERRRSLRLVGSGSSQSLGADSGASPRVDEARHPVSRKRGLAAEEQEENGEEEGEGESGDGRGVGKRQRTGARGPAEADTSRGGRASGRGRGGGQ</sequence>
<reference evidence="3" key="1">
    <citation type="submission" date="2014-11" db="EMBL/GenBank/DDBJ databases">
        <authorList>
            <person name="Otto D Thomas"/>
            <person name="Naeem Raeece"/>
        </authorList>
    </citation>
    <scope>NUCLEOTIDE SEQUENCE</scope>
</reference>
<feature type="compositionally biased region" description="Basic and acidic residues" evidence="2">
    <location>
        <begin position="812"/>
        <end position="831"/>
    </location>
</feature>
<feature type="compositionally biased region" description="Basic and acidic residues" evidence="2">
    <location>
        <begin position="1139"/>
        <end position="1150"/>
    </location>
</feature>
<dbReference type="EMBL" id="CDMZ01005166">
    <property type="protein sequence ID" value="CEM52164.1"/>
    <property type="molecule type" value="Genomic_DNA"/>
</dbReference>
<organism evidence="3">
    <name type="scientific">Chromera velia CCMP2878</name>
    <dbReference type="NCBI Taxonomy" id="1169474"/>
    <lineage>
        <taxon>Eukaryota</taxon>
        <taxon>Sar</taxon>
        <taxon>Alveolata</taxon>
        <taxon>Colpodellida</taxon>
        <taxon>Chromeraceae</taxon>
        <taxon>Chromera</taxon>
    </lineage>
</organism>
<feature type="compositionally biased region" description="Low complexity" evidence="2">
    <location>
        <begin position="1453"/>
        <end position="1464"/>
    </location>
</feature>
<feature type="compositionally biased region" description="Basic and acidic residues" evidence="2">
    <location>
        <begin position="1171"/>
        <end position="1191"/>
    </location>
</feature>
<feature type="compositionally biased region" description="Polar residues" evidence="2">
    <location>
        <begin position="1043"/>
        <end position="1063"/>
    </location>
</feature>
<feature type="compositionally biased region" description="Acidic residues" evidence="2">
    <location>
        <begin position="1489"/>
        <end position="1503"/>
    </location>
</feature>
<accession>A0A0G4I580</accession>
<feature type="compositionally biased region" description="Basic and acidic residues" evidence="2">
    <location>
        <begin position="1198"/>
        <end position="1226"/>
    </location>
</feature>
<feature type="region of interest" description="Disordered" evidence="2">
    <location>
        <begin position="432"/>
        <end position="457"/>
    </location>
</feature>
<feature type="compositionally biased region" description="Polar residues" evidence="2">
    <location>
        <begin position="1374"/>
        <end position="1384"/>
    </location>
</feature>
<feature type="compositionally biased region" description="Low complexity" evidence="2">
    <location>
        <begin position="206"/>
        <end position="222"/>
    </location>
</feature>
<feature type="coiled-coil region" evidence="1">
    <location>
        <begin position="537"/>
        <end position="590"/>
    </location>
</feature>
<feature type="region of interest" description="Disordered" evidence="2">
    <location>
        <begin position="591"/>
        <end position="1540"/>
    </location>
</feature>
<name>A0A0G4I580_9ALVE</name>
<dbReference type="VEuPathDB" id="CryptoDB:Cvel_11119"/>
<feature type="compositionally biased region" description="Acidic residues" evidence="2">
    <location>
        <begin position="1277"/>
        <end position="1287"/>
    </location>
</feature>
<evidence type="ECO:0000256" key="2">
    <source>
        <dbReference type="SAM" id="MobiDB-lite"/>
    </source>
</evidence>
<feature type="compositionally biased region" description="Low complexity" evidence="2">
    <location>
        <begin position="836"/>
        <end position="863"/>
    </location>
</feature>
<feature type="compositionally biased region" description="Polar residues" evidence="2">
    <location>
        <begin position="1241"/>
        <end position="1255"/>
    </location>
</feature>
<proteinExistence type="predicted"/>
<feature type="compositionally biased region" description="Low complexity" evidence="2">
    <location>
        <begin position="1401"/>
        <end position="1418"/>
    </location>
</feature>
<feature type="region of interest" description="Disordered" evidence="2">
    <location>
        <begin position="173"/>
        <end position="233"/>
    </location>
</feature>
<feature type="region of interest" description="Disordered" evidence="2">
    <location>
        <begin position="1"/>
        <end position="35"/>
    </location>
</feature>
<feature type="compositionally biased region" description="Basic and acidic residues" evidence="2">
    <location>
        <begin position="1090"/>
        <end position="1102"/>
    </location>
</feature>
<feature type="compositionally biased region" description="Basic and acidic residues" evidence="2">
    <location>
        <begin position="223"/>
        <end position="233"/>
    </location>
</feature>
<evidence type="ECO:0000256" key="1">
    <source>
        <dbReference type="SAM" id="Coils"/>
    </source>
</evidence>
<feature type="compositionally biased region" description="Basic and acidic residues" evidence="2">
    <location>
        <begin position="649"/>
        <end position="766"/>
    </location>
</feature>
<feature type="compositionally biased region" description="Low complexity" evidence="2">
    <location>
        <begin position="1126"/>
        <end position="1138"/>
    </location>
</feature>
<feature type="compositionally biased region" description="Basic and acidic residues" evidence="2">
    <location>
        <begin position="794"/>
        <end position="803"/>
    </location>
</feature>
<protein>
    <submittedName>
        <fullName evidence="3">Uncharacterized protein</fullName>
    </submittedName>
</protein>
<feature type="compositionally biased region" description="Gly residues" evidence="2">
    <location>
        <begin position="1357"/>
        <end position="1369"/>
    </location>
</feature>
<keyword evidence="1" id="KW-0175">Coiled coil</keyword>